<evidence type="ECO:0000256" key="1">
    <source>
        <dbReference type="SAM" id="MobiDB-lite"/>
    </source>
</evidence>
<protein>
    <submittedName>
        <fullName evidence="2">Uncharacterized protein</fullName>
    </submittedName>
</protein>
<feature type="compositionally biased region" description="Polar residues" evidence="1">
    <location>
        <begin position="486"/>
        <end position="499"/>
    </location>
</feature>
<evidence type="ECO:0000313" key="3">
    <source>
        <dbReference type="Proteomes" id="UP000827549"/>
    </source>
</evidence>
<reference evidence="2" key="1">
    <citation type="submission" date="2023-10" db="EMBL/GenBank/DDBJ databases">
        <authorList>
            <person name="Noh H."/>
        </authorList>
    </citation>
    <scope>NUCLEOTIDE SEQUENCE</scope>
    <source>
        <strain evidence="2">DUCC4014</strain>
    </source>
</reference>
<sequence>MGKPTLAEIDRRNMALLASLHNQAHPPQRYNYLDLRLRSILGAIDPANPYLQSAWEQFVAAVVEARDQAAEEAAEASSSNAAAAAEGTRTVRRRRRGGVSSSRTAAAPYADRRPRASDLAETGPRSADILFRHPRSRLPFTPRVVETLSRSRSPSLPEETASPFSPRPGHVFRPAPDSYAEMFTGGRDEAAAESSSEPVRPRAGNVPYDLRQIFTAAGTPASTTRPTTVAPADLLGRDSSREYRSAPPDEEGHADLHSMFADLTGVTGPGTYAEAVRRSLSTAHPLHGPLPPLPVAAESSWEVLDFQSRSPPLYLDPMVSRRPAEVGGPISLNEGSRAWAAEYERSSARASAAHAGTRRRRSDDYETRTSQMPPPTLRRTRRRIGEGDDRRRDSIRDSTRDTRRDGIVFPTAFEDYLSLVTADDESRPIEDMNPNGAAVAQMAALAQLQGADEATATEAATAPAPTTTDPTAATAGAATSVAALPNATQAPHTTHSGSSDRPIATLPRRLRQLAD</sequence>
<evidence type="ECO:0000313" key="2">
    <source>
        <dbReference type="EMBL" id="WOO84613.1"/>
    </source>
</evidence>
<feature type="compositionally biased region" description="Low complexity" evidence="1">
    <location>
        <begin position="75"/>
        <end position="88"/>
    </location>
</feature>
<name>A0AAF1BTC9_9TREE</name>
<feature type="compositionally biased region" description="Basic and acidic residues" evidence="1">
    <location>
        <begin position="235"/>
        <end position="244"/>
    </location>
</feature>
<accession>A0AAF1BTC9</accession>
<feature type="region of interest" description="Disordered" evidence="1">
    <location>
        <begin position="217"/>
        <end position="254"/>
    </location>
</feature>
<organism evidence="2 3">
    <name type="scientific">Vanrija pseudolonga</name>
    <dbReference type="NCBI Taxonomy" id="143232"/>
    <lineage>
        <taxon>Eukaryota</taxon>
        <taxon>Fungi</taxon>
        <taxon>Dikarya</taxon>
        <taxon>Basidiomycota</taxon>
        <taxon>Agaricomycotina</taxon>
        <taxon>Tremellomycetes</taxon>
        <taxon>Trichosporonales</taxon>
        <taxon>Trichosporonaceae</taxon>
        <taxon>Vanrija</taxon>
    </lineage>
</organism>
<feature type="region of interest" description="Disordered" evidence="1">
    <location>
        <begin position="347"/>
        <end position="403"/>
    </location>
</feature>
<feature type="region of interest" description="Disordered" evidence="1">
    <location>
        <begin position="450"/>
        <end position="515"/>
    </location>
</feature>
<feature type="region of interest" description="Disordered" evidence="1">
    <location>
        <begin position="73"/>
        <end position="170"/>
    </location>
</feature>
<feature type="compositionally biased region" description="Basic and acidic residues" evidence="1">
    <location>
        <begin position="383"/>
        <end position="403"/>
    </location>
</feature>
<dbReference type="Proteomes" id="UP000827549">
    <property type="component" value="Chromosome 6"/>
</dbReference>
<dbReference type="RefSeq" id="XP_062630639.1">
    <property type="nucleotide sequence ID" value="XM_062774655.1"/>
</dbReference>
<gene>
    <name evidence="2" type="ORF">LOC62_06G008132</name>
</gene>
<feature type="compositionally biased region" description="Low complexity" evidence="1">
    <location>
        <begin position="98"/>
        <end position="109"/>
    </location>
</feature>
<feature type="compositionally biased region" description="Low complexity" evidence="1">
    <location>
        <begin position="450"/>
        <end position="479"/>
    </location>
</feature>
<proteinExistence type="predicted"/>
<dbReference type="EMBL" id="CP086719">
    <property type="protein sequence ID" value="WOO84613.1"/>
    <property type="molecule type" value="Genomic_DNA"/>
</dbReference>
<dbReference type="GeneID" id="87811299"/>
<keyword evidence="3" id="KW-1185">Reference proteome</keyword>
<dbReference type="AlphaFoldDB" id="A0AAF1BTC9"/>